<evidence type="ECO:0000313" key="3">
    <source>
        <dbReference type="EMBL" id="MBN1572267.1"/>
    </source>
</evidence>
<gene>
    <name evidence="3" type="ORF">JW984_03620</name>
</gene>
<reference evidence="3" key="2">
    <citation type="submission" date="2021-01" db="EMBL/GenBank/DDBJ databases">
        <authorList>
            <person name="Hahn C.R."/>
            <person name="Youssef N.H."/>
            <person name="Elshahed M."/>
        </authorList>
    </citation>
    <scope>NUCLEOTIDE SEQUENCE</scope>
    <source>
        <strain evidence="3">Zod_Metabat.24</strain>
    </source>
</reference>
<proteinExistence type="predicted"/>
<keyword evidence="2" id="KW-0732">Signal</keyword>
<feature type="chain" id="PRO_5039237545" evidence="2">
    <location>
        <begin position="26"/>
        <end position="199"/>
    </location>
</feature>
<accession>A0A9D8PNN1</accession>
<feature type="transmembrane region" description="Helical" evidence="1">
    <location>
        <begin position="154"/>
        <end position="181"/>
    </location>
</feature>
<sequence length="199" mass="21854">MKTKKYAVTGIALFLAMTLVNLAFAGPLTTDDKEQVKWLLGSFASYVNNGNVPEVVKLFSKNMDPARKQAITDELYKKTGLRLEYFADLSDSSIEEVTPGVLYKVTGRFKAEGPNWNVSGLKATFTVERADDGYFYINDTDIFDKMGLKGVGKILGWIGGIFLVIFILFVAVVILIVVLIVRSQRKKKLVGTGGGPSTV</sequence>
<feature type="signal peptide" evidence="2">
    <location>
        <begin position="1"/>
        <end position="25"/>
    </location>
</feature>
<dbReference type="EMBL" id="JAFGIX010000018">
    <property type="protein sequence ID" value="MBN1572267.1"/>
    <property type="molecule type" value="Genomic_DNA"/>
</dbReference>
<keyword evidence="1" id="KW-0472">Membrane</keyword>
<name>A0A9D8PNN1_9DELT</name>
<dbReference type="AlphaFoldDB" id="A0A9D8PNN1"/>
<organism evidence="3 4">
    <name type="scientific">Candidatus Zymogenus saltonus</name>
    <dbReference type="NCBI Taxonomy" id="2844893"/>
    <lineage>
        <taxon>Bacteria</taxon>
        <taxon>Deltaproteobacteria</taxon>
        <taxon>Candidatus Zymogenia</taxon>
        <taxon>Candidatus Zymogeniales</taxon>
        <taxon>Candidatus Zymogenaceae</taxon>
        <taxon>Candidatus Zymogenus</taxon>
    </lineage>
</organism>
<dbReference type="Proteomes" id="UP000809273">
    <property type="component" value="Unassembled WGS sequence"/>
</dbReference>
<evidence type="ECO:0000313" key="4">
    <source>
        <dbReference type="Proteomes" id="UP000809273"/>
    </source>
</evidence>
<keyword evidence="1" id="KW-1133">Transmembrane helix</keyword>
<comment type="caution">
    <text evidence="3">The sequence shown here is derived from an EMBL/GenBank/DDBJ whole genome shotgun (WGS) entry which is preliminary data.</text>
</comment>
<evidence type="ECO:0000256" key="2">
    <source>
        <dbReference type="SAM" id="SignalP"/>
    </source>
</evidence>
<protein>
    <submittedName>
        <fullName evidence="3">Uncharacterized protein</fullName>
    </submittedName>
</protein>
<keyword evidence="1" id="KW-0812">Transmembrane</keyword>
<evidence type="ECO:0000256" key="1">
    <source>
        <dbReference type="SAM" id="Phobius"/>
    </source>
</evidence>
<reference evidence="3" key="1">
    <citation type="journal article" date="2021" name="Environ. Microbiol.">
        <title>Genomic characterization of three novel Desulfobacterota classes expand the metabolic and phylogenetic diversity of the phylum.</title>
        <authorList>
            <person name="Murphy C.L."/>
            <person name="Biggerstaff J."/>
            <person name="Eichhorn A."/>
            <person name="Ewing E."/>
            <person name="Shahan R."/>
            <person name="Soriano D."/>
            <person name="Stewart S."/>
            <person name="VanMol K."/>
            <person name="Walker R."/>
            <person name="Walters P."/>
            <person name="Elshahed M.S."/>
            <person name="Youssef N.H."/>
        </authorList>
    </citation>
    <scope>NUCLEOTIDE SEQUENCE</scope>
    <source>
        <strain evidence="3">Zod_Metabat.24</strain>
    </source>
</reference>